<evidence type="ECO:0000313" key="2">
    <source>
        <dbReference type="EMBL" id="KAF3513146.1"/>
    </source>
</evidence>
<feature type="region of interest" description="Disordered" evidence="1">
    <location>
        <begin position="156"/>
        <end position="232"/>
    </location>
</feature>
<comment type="caution">
    <text evidence="2">The sequence shown here is derived from an EMBL/GenBank/DDBJ whole genome shotgun (WGS) entry which is preliminary data.</text>
</comment>
<sequence length="232" mass="25344">MAPDACAATPHAPHVFQHGQDIGRTPPILPDVRLHDWNSCMVTHYLTHLDQHASVACAETPRAWSIHLVHLHVRLHVLPPCTATPQASVDTQLEGQLTPRSEHSHQATSCLSVHSSDFCPSGKFLTRDQSRIFFYSHSDHTVQLGGWPSWIDHVSSSADGRDGSTSRPARPFVELNPSSLADDRAKSTTRPARPSAELNQSSSADGRAGSTTRSAQPFDGLDQSIRRTSLID</sequence>
<protein>
    <submittedName>
        <fullName evidence="2">Uncharacterized protein</fullName>
    </submittedName>
</protein>
<name>A0A8S9PAK1_BRACR</name>
<dbReference type="EMBL" id="QGKX02001521">
    <property type="protein sequence ID" value="KAF3513146.1"/>
    <property type="molecule type" value="Genomic_DNA"/>
</dbReference>
<reference evidence="2" key="1">
    <citation type="submission" date="2019-12" db="EMBL/GenBank/DDBJ databases">
        <title>Genome sequencing and annotation of Brassica cretica.</title>
        <authorList>
            <person name="Studholme D.J."/>
            <person name="Sarris P."/>
        </authorList>
    </citation>
    <scope>NUCLEOTIDE SEQUENCE</scope>
    <source>
        <strain evidence="2">PFS-109/04</strain>
        <tissue evidence="2">Leaf</tissue>
    </source>
</reference>
<dbReference type="Proteomes" id="UP000712600">
    <property type="component" value="Unassembled WGS sequence"/>
</dbReference>
<evidence type="ECO:0000313" key="3">
    <source>
        <dbReference type="Proteomes" id="UP000712600"/>
    </source>
</evidence>
<evidence type="ECO:0000256" key="1">
    <source>
        <dbReference type="SAM" id="MobiDB-lite"/>
    </source>
</evidence>
<organism evidence="2 3">
    <name type="scientific">Brassica cretica</name>
    <name type="common">Mustard</name>
    <dbReference type="NCBI Taxonomy" id="69181"/>
    <lineage>
        <taxon>Eukaryota</taxon>
        <taxon>Viridiplantae</taxon>
        <taxon>Streptophyta</taxon>
        <taxon>Embryophyta</taxon>
        <taxon>Tracheophyta</taxon>
        <taxon>Spermatophyta</taxon>
        <taxon>Magnoliopsida</taxon>
        <taxon>eudicotyledons</taxon>
        <taxon>Gunneridae</taxon>
        <taxon>Pentapetalae</taxon>
        <taxon>rosids</taxon>
        <taxon>malvids</taxon>
        <taxon>Brassicales</taxon>
        <taxon>Brassicaceae</taxon>
        <taxon>Brassiceae</taxon>
        <taxon>Brassica</taxon>
    </lineage>
</organism>
<proteinExistence type="predicted"/>
<dbReference type="AlphaFoldDB" id="A0A8S9PAK1"/>
<feature type="compositionally biased region" description="Polar residues" evidence="1">
    <location>
        <begin position="197"/>
        <end position="215"/>
    </location>
</feature>
<accession>A0A8S9PAK1</accession>
<gene>
    <name evidence="2" type="ORF">F2Q69_00007769</name>
</gene>